<feature type="non-terminal residue" evidence="3">
    <location>
        <position position="1"/>
    </location>
</feature>
<reference evidence="3" key="1">
    <citation type="submission" date="2023-06" db="EMBL/GenBank/DDBJ databases">
        <authorList>
            <person name="Delattre M."/>
        </authorList>
    </citation>
    <scope>NUCLEOTIDE SEQUENCE</scope>
    <source>
        <strain evidence="3">AF72</strain>
    </source>
</reference>
<sequence length="195" mass="22048">MPVARTRARSLSPVGSIASQISISTTQQIGRRSLTSTQSDHPSQIPDRPSPSRDGSIEKKPEEAPIRLKGSLKAPRPTIEPYTLHIPIAEGPQRKSITWSRSSRCYLYPSGRRRSSLTKRLMRHKTCPFLLICCLLPTVLIGALFFVLLPFGRADDTDDNKFDYYMHCERSNFIHLTPDKDYVFCDSSFLPVIVQ</sequence>
<gene>
    <name evidence="3" type="ORF">MSPICULIGERA_LOCUS19161</name>
</gene>
<accession>A0AA36D736</accession>
<keyword evidence="2" id="KW-0812">Transmembrane</keyword>
<dbReference type="Proteomes" id="UP001177023">
    <property type="component" value="Unassembled WGS sequence"/>
</dbReference>
<proteinExistence type="predicted"/>
<feature type="transmembrane region" description="Helical" evidence="2">
    <location>
        <begin position="129"/>
        <end position="151"/>
    </location>
</feature>
<dbReference type="AlphaFoldDB" id="A0AA36D736"/>
<evidence type="ECO:0000313" key="4">
    <source>
        <dbReference type="Proteomes" id="UP001177023"/>
    </source>
</evidence>
<feature type="compositionally biased region" description="Basic and acidic residues" evidence="1">
    <location>
        <begin position="55"/>
        <end position="66"/>
    </location>
</feature>
<keyword evidence="2" id="KW-0472">Membrane</keyword>
<protein>
    <submittedName>
        <fullName evidence="3">Uncharacterized protein</fullName>
    </submittedName>
</protein>
<name>A0AA36D736_9BILA</name>
<feature type="compositionally biased region" description="Low complexity" evidence="1">
    <location>
        <begin position="16"/>
        <end position="29"/>
    </location>
</feature>
<keyword evidence="2" id="KW-1133">Transmembrane helix</keyword>
<feature type="compositionally biased region" description="Polar residues" evidence="1">
    <location>
        <begin position="33"/>
        <end position="42"/>
    </location>
</feature>
<evidence type="ECO:0000256" key="1">
    <source>
        <dbReference type="SAM" id="MobiDB-lite"/>
    </source>
</evidence>
<comment type="caution">
    <text evidence="3">The sequence shown here is derived from an EMBL/GenBank/DDBJ whole genome shotgun (WGS) entry which is preliminary data.</text>
</comment>
<feature type="region of interest" description="Disordered" evidence="1">
    <location>
        <begin position="1"/>
        <end position="72"/>
    </location>
</feature>
<evidence type="ECO:0000256" key="2">
    <source>
        <dbReference type="SAM" id="Phobius"/>
    </source>
</evidence>
<organism evidence="3 4">
    <name type="scientific">Mesorhabditis spiculigera</name>
    <dbReference type="NCBI Taxonomy" id="96644"/>
    <lineage>
        <taxon>Eukaryota</taxon>
        <taxon>Metazoa</taxon>
        <taxon>Ecdysozoa</taxon>
        <taxon>Nematoda</taxon>
        <taxon>Chromadorea</taxon>
        <taxon>Rhabditida</taxon>
        <taxon>Rhabditina</taxon>
        <taxon>Rhabditomorpha</taxon>
        <taxon>Rhabditoidea</taxon>
        <taxon>Rhabditidae</taxon>
        <taxon>Mesorhabditinae</taxon>
        <taxon>Mesorhabditis</taxon>
    </lineage>
</organism>
<evidence type="ECO:0000313" key="3">
    <source>
        <dbReference type="EMBL" id="CAJ0580992.1"/>
    </source>
</evidence>
<keyword evidence="4" id="KW-1185">Reference proteome</keyword>
<dbReference type="EMBL" id="CATQJA010002662">
    <property type="protein sequence ID" value="CAJ0580992.1"/>
    <property type="molecule type" value="Genomic_DNA"/>
</dbReference>